<keyword evidence="5" id="KW-1185">Reference proteome</keyword>
<dbReference type="EMBL" id="SKBN01000334">
    <property type="protein sequence ID" value="TGJ78922.1"/>
    <property type="molecule type" value="Genomic_DNA"/>
</dbReference>
<dbReference type="GO" id="GO:0044550">
    <property type="term" value="P:secondary metabolite biosynthetic process"/>
    <property type="evidence" value="ECO:0007669"/>
    <property type="project" value="TreeGrafter"/>
</dbReference>
<dbReference type="InterPro" id="IPR050091">
    <property type="entry name" value="PKS_NRPS_Biosynth_Enz"/>
</dbReference>
<dbReference type="PANTHER" id="PTHR43775">
    <property type="entry name" value="FATTY ACID SYNTHASE"/>
    <property type="match status" value="1"/>
</dbReference>
<dbReference type="GO" id="GO:0004312">
    <property type="term" value="F:fatty acid synthase activity"/>
    <property type="evidence" value="ECO:0007669"/>
    <property type="project" value="TreeGrafter"/>
</dbReference>
<feature type="domain" description="Carrier" evidence="3">
    <location>
        <begin position="136"/>
        <end position="213"/>
    </location>
</feature>
<dbReference type="InterPro" id="IPR036736">
    <property type="entry name" value="ACP-like_sf"/>
</dbReference>
<dbReference type="GO" id="GO:0031177">
    <property type="term" value="F:phosphopantetheine binding"/>
    <property type="evidence" value="ECO:0007669"/>
    <property type="project" value="InterPro"/>
</dbReference>
<gene>
    <name evidence="4" type="ORF">E0Z10_g9850</name>
</gene>
<proteinExistence type="predicted"/>
<dbReference type="STRING" id="37992.A0A4Z0YQQ9"/>
<dbReference type="AlphaFoldDB" id="A0A4Z0YQQ9"/>
<reference evidence="4 5" key="1">
    <citation type="submission" date="2019-03" db="EMBL/GenBank/DDBJ databases">
        <title>Draft genome sequence of Xylaria hypoxylon DSM 108379, a ubiquitous saprotrophic-parasitic fungi on hardwood.</title>
        <authorList>
            <person name="Buettner E."/>
            <person name="Leonhardt S."/>
            <person name="Gebauer A.M."/>
            <person name="Liers C."/>
            <person name="Hofrichter M."/>
            <person name="Kellner H."/>
        </authorList>
    </citation>
    <scope>NUCLEOTIDE SEQUENCE [LARGE SCALE GENOMIC DNA]</scope>
    <source>
        <strain evidence="4 5">DSM 108379</strain>
    </source>
</reference>
<dbReference type="SUPFAM" id="SSF47336">
    <property type="entry name" value="ACP-like"/>
    <property type="match status" value="1"/>
</dbReference>
<keyword evidence="2" id="KW-0597">Phosphoprotein</keyword>
<evidence type="ECO:0000313" key="5">
    <source>
        <dbReference type="Proteomes" id="UP000297716"/>
    </source>
</evidence>
<dbReference type="InterPro" id="IPR009081">
    <property type="entry name" value="PP-bd_ACP"/>
</dbReference>
<dbReference type="OrthoDB" id="329835at2759"/>
<dbReference type="InterPro" id="IPR020806">
    <property type="entry name" value="PKS_PP-bd"/>
</dbReference>
<keyword evidence="1" id="KW-0596">Phosphopantetheine</keyword>
<evidence type="ECO:0000259" key="3">
    <source>
        <dbReference type="PROSITE" id="PS50075"/>
    </source>
</evidence>
<name>A0A4Z0YQQ9_9PEZI</name>
<dbReference type="PANTHER" id="PTHR43775:SF50">
    <property type="entry name" value="HIGHLY REDUCING POLYKETIDE SYNTHASE SRDA"/>
    <property type="match status" value="1"/>
</dbReference>
<dbReference type="Gene3D" id="1.10.1200.10">
    <property type="entry name" value="ACP-like"/>
    <property type="match status" value="1"/>
</dbReference>
<protein>
    <recommendedName>
        <fullName evidence="3">Carrier domain-containing protein</fullName>
    </recommendedName>
</protein>
<evidence type="ECO:0000256" key="1">
    <source>
        <dbReference type="ARBA" id="ARBA00022450"/>
    </source>
</evidence>
<dbReference type="Pfam" id="PF00550">
    <property type="entry name" value="PP-binding"/>
    <property type="match status" value="1"/>
</dbReference>
<accession>A0A4Z0YQQ9</accession>
<dbReference type="PROSITE" id="PS50075">
    <property type="entry name" value="CARRIER"/>
    <property type="match status" value="1"/>
</dbReference>
<sequence length="213" mass="23402">MIAEVGYLHEHPDVENILLRKGNCSLNEDEFLQVIDFALSGHAGDDRDPAEAHILTGLELFGFRSLLARGFDVTNLPIQDARAALLAEALEAGKLADGSGETGHSVTHGSTNKTANLADELLKLRARLLSEEDATVLREAILRAIGKRFSDLILMPLDGVEDEKPLAQFGVDSMTASEFRTWIWSTFRVDIPFFELLSNRTSLQSLAGALEER</sequence>
<dbReference type="GO" id="GO:0006633">
    <property type="term" value="P:fatty acid biosynthetic process"/>
    <property type="evidence" value="ECO:0007669"/>
    <property type="project" value="TreeGrafter"/>
</dbReference>
<evidence type="ECO:0000313" key="4">
    <source>
        <dbReference type="EMBL" id="TGJ78922.1"/>
    </source>
</evidence>
<evidence type="ECO:0000256" key="2">
    <source>
        <dbReference type="ARBA" id="ARBA00022553"/>
    </source>
</evidence>
<dbReference type="Proteomes" id="UP000297716">
    <property type="component" value="Unassembled WGS sequence"/>
</dbReference>
<comment type="caution">
    <text evidence="4">The sequence shown here is derived from an EMBL/GenBank/DDBJ whole genome shotgun (WGS) entry which is preliminary data.</text>
</comment>
<organism evidence="4 5">
    <name type="scientific">Xylaria hypoxylon</name>
    <dbReference type="NCBI Taxonomy" id="37992"/>
    <lineage>
        <taxon>Eukaryota</taxon>
        <taxon>Fungi</taxon>
        <taxon>Dikarya</taxon>
        <taxon>Ascomycota</taxon>
        <taxon>Pezizomycotina</taxon>
        <taxon>Sordariomycetes</taxon>
        <taxon>Xylariomycetidae</taxon>
        <taxon>Xylariales</taxon>
        <taxon>Xylariaceae</taxon>
        <taxon>Xylaria</taxon>
    </lineage>
</organism>
<dbReference type="SMART" id="SM00823">
    <property type="entry name" value="PKS_PP"/>
    <property type="match status" value="1"/>
</dbReference>